<evidence type="ECO:0000256" key="12">
    <source>
        <dbReference type="ARBA" id="ARBA00023180"/>
    </source>
</evidence>
<dbReference type="InterPro" id="IPR003439">
    <property type="entry name" value="ABC_transporter-like_ATP-bd"/>
</dbReference>
<evidence type="ECO:0000256" key="11">
    <source>
        <dbReference type="ARBA" id="ARBA00023136"/>
    </source>
</evidence>
<dbReference type="SUPFAM" id="SSF52540">
    <property type="entry name" value="P-loop containing nucleoside triphosphate hydrolases"/>
    <property type="match status" value="2"/>
</dbReference>
<dbReference type="InterPro" id="IPR036640">
    <property type="entry name" value="ABC1_TM_sf"/>
</dbReference>
<dbReference type="InterPro" id="IPR039421">
    <property type="entry name" value="Type_1_exporter"/>
</dbReference>
<feature type="transmembrane region" description="Helical" evidence="14">
    <location>
        <begin position="692"/>
        <end position="720"/>
    </location>
</feature>
<dbReference type="PANTHER" id="PTHR43394:SF27">
    <property type="entry name" value="ATP-DEPENDENT TRANSLOCASE ABCB1-LIKE"/>
    <property type="match status" value="1"/>
</dbReference>
<dbReference type="GO" id="GO:0090374">
    <property type="term" value="P:oligopeptide export from mitochondrion"/>
    <property type="evidence" value="ECO:0007669"/>
    <property type="project" value="TreeGrafter"/>
</dbReference>
<evidence type="ECO:0000256" key="13">
    <source>
        <dbReference type="ARBA" id="ARBA00034018"/>
    </source>
</evidence>
<feature type="domain" description="ABC transmembrane type-1" evidence="16">
    <location>
        <begin position="55"/>
        <end position="355"/>
    </location>
</feature>
<evidence type="ECO:0000259" key="16">
    <source>
        <dbReference type="PROSITE" id="PS50929"/>
    </source>
</evidence>
<accession>A0A834LZ90</accession>
<dbReference type="CDD" id="cd18577">
    <property type="entry name" value="ABC_6TM_Pgp_ABCB1_D1_like"/>
    <property type="match status" value="1"/>
</dbReference>
<evidence type="ECO:0000256" key="10">
    <source>
        <dbReference type="ARBA" id="ARBA00022989"/>
    </source>
</evidence>
<evidence type="ECO:0000256" key="4">
    <source>
        <dbReference type="ARBA" id="ARBA00022448"/>
    </source>
</evidence>
<dbReference type="Pfam" id="PF00664">
    <property type="entry name" value="ABC_membrane"/>
    <property type="match status" value="2"/>
</dbReference>
<keyword evidence="6" id="KW-0677">Repeat</keyword>
<proteinExistence type="inferred from homology"/>
<dbReference type="GO" id="GO:0008559">
    <property type="term" value="F:ABC-type xenobiotic transporter activity"/>
    <property type="evidence" value="ECO:0007669"/>
    <property type="project" value="UniProtKB-EC"/>
</dbReference>
<keyword evidence="7" id="KW-0547">Nucleotide-binding</keyword>
<feature type="domain" description="ABC transporter" evidence="15">
    <location>
        <begin position="1017"/>
        <end position="1255"/>
    </location>
</feature>
<dbReference type="AlphaFoldDB" id="A0A834LZ90"/>
<dbReference type="SUPFAM" id="SSF90123">
    <property type="entry name" value="ABC transporter transmembrane region"/>
    <property type="match status" value="2"/>
</dbReference>
<feature type="transmembrane region" description="Helical" evidence="14">
    <location>
        <begin position="212"/>
        <end position="233"/>
    </location>
</feature>
<dbReference type="EMBL" id="JAACXV010014582">
    <property type="protein sequence ID" value="KAF7265961.1"/>
    <property type="molecule type" value="Genomic_DNA"/>
</dbReference>
<evidence type="ECO:0000256" key="1">
    <source>
        <dbReference type="ARBA" id="ARBA00004141"/>
    </source>
</evidence>
<evidence type="ECO:0000256" key="5">
    <source>
        <dbReference type="ARBA" id="ARBA00022692"/>
    </source>
</evidence>
<evidence type="ECO:0000256" key="3">
    <source>
        <dbReference type="ARBA" id="ARBA00012191"/>
    </source>
</evidence>
<dbReference type="Gene3D" id="3.40.50.300">
    <property type="entry name" value="P-loop containing nucleotide triphosphate hydrolases"/>
    <property type="match status" value="2"/>
</dbReference>
<dbReference type="CDD" id="cd18578">
    <property type="entry name" value="ABC_6TM_Pgp_ABCB1_D2_like"/>
    <property type="match status" value="1"/>
</dbReference>
<evidence type="ECO:0000256" key="9">
    <source>
        <dbReference type="ARBA" id="ARBA00022967"/>
    </source>
</evidence>
<comment type="catalytic activity">
    <reaction evidence="13">
        <text>ATP + H2O + xenobioticSide 1 = ADP + phosphate + xenobioticSide 2.</text>
        <dbReference type="EC" id="7.6.2.2"/>
    </reaction>
</comment>
<comment type="subcellular location">
    <subcellularLocation>
        <location evidence="1">Membrane</location>
        <topology evidence="1">Multi-pass membrane protein</topology>
    </subcellularLocation>
</comment>
<dbReference type="GO" id="GO:0097254">
    <property type="term" value="P:renal tubular secretion"/>
    <property type="evidence" value="ECO:0007669"/>
    <property type="project" value="UniProtKB-ARBA"/>
</dbReference>
<dbReference type="InterPro" id="IPR011527">
    <property type="entry name" value="ABC1_TM_dom"/>
</dbReference>
<evidence type="ECO:0000256" key="8">
    <source>
        <dbReference type="ARBA" id="ARBA00022840"/>
    </source>
</evidence>
<keyword evidence="12" id="KW-0325">Glycoprotein</keyword>
<name>A0A834LZ90_RHYFE</name>
<reference evidence="17" key="1">
    <citation type="submission" date="2020-08" db="EMBL/GenBank/DDBJ databases">
        <title>Genome sequencing and assembly of the red palm weevil Rhynchophorus ferrugineus.</title>
        <authorList>
            <person name="Dias G.B."/>
            <person name="Bergman C.M."/>
            <person name="Manee M."/>
        </authorList>
    </citation>
    <scope>NUCLEOTIDE SEQUENCE</scope>
    <source>
        <strain evidence="17">AA-2017</strain>
        <tissue evidence="17">Whole larva</tissue>
    </source>
</reference>
<keyword evidence="18" id="KW-1185">Reference proteome</keyword>
<dbReference type="InterPro" id="IPR003593">
    <property type="entry name" value="AAA+_ATPase"/>
</dbReference>
<dbReference type="GO" id="GO:0005743">
    <property type="term" value="C:mitochondrial inner membrane"/>
    <property type="evidence" value="ECO:0007669"/>
    <property type="project" value="TreeGrafter"/>
</dbReference>
<keyword evidence="11 14" id="KW-0472">Membrane</keyword>
<dbReference type="FunFam" id="3.40.50.300:FF:000205">
    <property type="entry name" value="ABC transporter B family member 4"/>
    <property type="match status" value="1"/>
</dbReference>
<dbReference type="GO" id="GO:0017085">
    <property type="term" value="P:response to insecticide"/>
    <property type="evidence" value="ECO:0007669"/>
    <property type="project" value="UniProtKB-ARBA"/>
</dbReference>
<dbReference type="GO" id="GO:0016887">
    <property type="term" value="F:ATP hydrolysis activity"/>
    <property type="evidence" value="ECO:0007669"/>
    <property type="project" value="InterPro"/>
</dbReference>
<dbReference type="CDD" id="cd03249">
    <property type="entry name" value="ABC_MTABC3_MDL1_MDL2"/>
    <property type="match status" value="2"/>
</dbReference>
<evidence type="ECO:0000256" key="7">
    <source>
        <dbReference type="ARBA" id="ARBA00022741"/>
    </source>
</evidence>
<sequence>MDSETDIVETKKRSSKLDAKFQYTEEEHGPGQIIEPSSFFGLYRFATGWDKFLLFIGVISAIISGAVQPLNNILFGDLTQTVVEYGMSCLGSATSNCTDEVKENFMSGIRHFALWNTIVGIVIFISSYLAAETFNYTAIKQVFKVRSNYVQRLLNKDVPWFDVHESGDFASRMADDLSKFEDGIGEKVPLFIILQATFISGLVVALVKGWELALICLISLPLSLVVVGVISFLSTKFSKNELDAYAAAGSIAEEVLTSIRTVIAFGGQKLEKDRYDNKLEFAKKNNIKRSFFEALGFSFLWFFIFSSYGLAFWYGVKLILDGNPTYTPGNMIAVFFSVMAGSMSFGIASPFIEAFSIAKAAGGKVFHIIDTLPIINLSKNNGEKPQHIKGHIKFQGVKFHYPSRKNVPILQGLNLEIIPGETVALVGSSGCGKSTVLQLIQRFYDPLNGKVFVDGKDLKDLDLSWYRNFIGVVSQEPVLFDTTIEENIRFGNRDATKEQIVRASEMANAHGFIKNLPQGYDTLVGERGAQLSGGQKQRIAIARALVRNPSILLLDEATSALDTNSEAKVQAALDKASQNRTTIIVAHRLSTIRGANKIVVISQGKVVEQGTHDELMKLENHYYTLVTTQVQGSQQFDKHYDEDEPTKTMEPEVYKEDDDVINDSDEKPDEDLDNFVKKASLWSIVKLNRPEWFLLLLGSVGGALMGCSMPIFAIIFGNIVQVLSNADTYYVKSETNKYCVYFVVAGVVAMISTFFQMYMFGRAGQKLTLRIRSKMFQALLKQEIGYFDRKENGVGALCAQLSNEAAQVQGATGQRIGAIMNSAATLVFSISLSIYYQWKLGLVALAFFPLIVIATFLQRRQMAGENEAYRQSLEKSTKIAVEAVGNFRTVVSLGCEHTFYNLYIGELVPHIKTSLKNTHGRSLILGFSRAIILFAYSTCMYYGGFLIRDENVPYGDVFKVIQALIMGTVSIANSLAFTPNLEKGLVAAKNVMNLINRIPKVHDRKGVLPKLQANGNIEYSEIDFYYPTRKNTQVLKGLDLSIYHGKTVALVGASGCGKSTIIQLIERFYDPSSGSVSFDGDNLKSMTLASLRSHLGIVSQEPNLFSRTIGENIAYGDNSREVPVTEIIEAATKANIHNFISKLPLGYNTQLGEKGTQLSGGQKQRIAIARALVRNPKVLLLDEATSALDVESEKVVQEALDNAKQGRTCITIAHRLTTIQDADVICVVSEGKVAEQGTHHELLRRKGLYYRLHTLQSK</sequence>
<keyword evidence="5 14" id="KW-0812">Transmembrane</keyword>
<dbReference type="Gene3D" id="1.20.1560.10">
    <property type="entry name" value="ABC transporter type 1, transmembrane domain"/>
    <property type="match status" value="1"/>
</dbReference>
<evidence type="ECO:0000313" key="17">
    <source>
        <dbReference type="EMBL" id="KAF7265961.1"/>
    </source>
</evidence>
<organism evidence="17 18">
    <name type="scientific">Rhynchophorus ferrugineus</name>
    <name type="common">Red palm weevil</name>
    <name type="synonym">Curculio ferrugineus</name>
    <dbReference type="NCBI Taxonomy" id="354439"/>
    <lineage>
        <taxon>Eukaryota</taxon>
        <taxon>Metazoa</taxon>
        <taxon>Ecdysozoa</taxon>
        <taxon>Arthropoda</taxon>
        <taxon>Hexapoda</taxon>
        <taxon>Insecta</taxon>
        <taxon>Pterygota</taxon>
        <taxon>Neoptera</taxon>
        <taxon>Endopterygota</taxon>
        <taxon>Coleoptera</taxon>
        <taxon>Polyphaga</taxon>
        <taxon>Cucujiformia</taxon>
        <taxon>Curculionidae</taxon>
        <taxon>Dryophthorinae</taxon>
        <taxon>Rhynchophorus</taxon>
    </lineage>
</organism>
<comment type="similarity">
    <text evidence="2">Belongs to the ABC transporter superfamily. ABCB family. Multidrug resistance exporter (TC 3.A.1.201) subfamily.</text>
</comment>
<dbReference type="PROSITE" id="PS50893">
    <property type="entry name" value="ABC_TRANSPORTER_2"/>
    <property type="match status" value="2"/>
</dbReference>
<dbReference type="EC" id="7.6.2.2" evidence="3"/>
<feature type="domain" description="ABC transmembrane type-1" evidence="16">
    <location>
        <begin position="696"/>
        <end position="983"/>
    </location>
</feature>
<feature type="transmembrane region" description="Helical" evidence="14">
    <location>
        <begin position="840"/>
        <end position="857"/>
    </location>
</feature>
<evidence type="ECO:0000313" key="18">
    <source>
        <dbReference type="Proteomes" id="UP000625711"/>
    </source>
</evidence>
<dbReference type="SMART" id="SM00382">
    <property type="entry name" value="AAA"/>
    <property type="match status" value="2"/>
</dbReference>
<feature type="transmembrane region" description="Helical" evidence="14">
    <location>
        <begin position="52"/>
        <end position="70"/>
    </location>
</feature>
<dbReference type="OrthoDB" id="6500128at2759"/>
<dbReference type="PROSITE" id="PS50929">
    <property type="entry name" value="ABC_TM1F"/>
    <property type="match status" value="2"/>
</dbReference>
<dbReference type="FunFam" id="1.20.1560.10:FF:000009">
    <property type="entry name" value="ABC transporter B family member 1"/>
    <property type="match status" value="1"/>
</dbReference>
<feature type="transmembrane region" description="Helical" evidence="14">
    <location>
        <begin position="188"/>
        <end position="206"/>
    </location>
</feature>
<dbReference type="Proteomes" id="UP000625711">
    <property type="component" value="Unassembled WGS sequence"/>
</dbReference>
<dbReference type="InterPro" id="IPR027417">
    <property type="entry name" value="P-loop_NTPase"/>
</dbReference>
<keyword evidence="9" id="KW-1278">Translocase</keyword>
<evidence type="ECO:0000259" key="15">
    <source>
        <dbReference type="PROSITE" id="PS50893"/>
    </source>
</evidence>
<comment type="caution">
    <text evidence="17">The sequence shown here is derived from an EMBL/GenBank/DDBJ whole genome shotgun (WGS) entry which is preliminary data.</text>
</comment>
<keyword evidence="8" id="KW-0067">ATP-binding</keyword>
<feature type="transmembrane region" description="Helical" evidence="14">
    <location>
        <begin position="740"/>
        <end position="760"/>
    </location>
</feature>
<gene>
    <name evidence="17" type="ORF">GWI33_020699</name>
</gene>
<dbReference type="GO" id="GO:0015421">
    <property type="term" value="F:ABC-type oligopeptide transporter activity"/>
    <property type="evidence" value="ECO:0007669"/>
    <property type="project" value="TreeGrafter"/>
</dbReference>
<dbReference type="FunFam" id="1.20.1560.10:FF:000018">
    <property type="entry name" value="ATP-binding cassette subfamily B member 11"/>
    <property type="match status" value="1"/>
</dbReference>
<dbReference type="PANTHER" id="PTHR43394">
    <property type="entry name" value="ATP-DEPENDENT PERMEASE MDL1, MITOCHONDRIAL"/>
    <property type="match status" value="1"/>
</dbReference>
<evidence type="ECO:0000256" key="2">
    <source>
        <dbReference type="ARBA" id="ARBA00007577"/>
    </source>
</evidence>
<dbReference type="GO" id="GO:0005524">
    <property type="term" value="F:ATP binding"/>
    <property type="evidence" value="ECO:0007669"/>
    <property type="project" value="UniProtKB-KW"/>
</dbReference>
<feature type="transmembrane region" description="Helical" evidence="14">
    <location>
        <begin position="922"/>
        <end position="945"/>
    </location>
</feature>
<feature type="domain" description="ABC transporter" evidence="15">
    <location>
        <begin position="392"/>
        <end position="628"/>
    </location>
</feature>
<protein>
    <recommendedName>
        <fullName evidence="3">ABC-type xenobiotic transporter</fullName>
        <ecNumber evidence="3">7.6.2.2</ecNumber>
    </recommendedName>
</protein>
<feature type="transmembrane region" description="Helical" evidence="14">
    <location>
        <begin position="331"/>
        <end position="352"/>
    </location>
</feature>
<evidence type="ECO:0000256" key="14">
    <source>
        <dbReference type="SAM" id="Phobius"/>
    </source>
</evidence>
<dbReference type="InterPro" id="IPR017871">
    <property type="entry name" value="ABC_transporter-like_CS"/>
</dbReference>
<dbReference type="PROSITE" id="PS00211">
    <property type="entry name" value="ABC_TRANSPORTER_1"/>
    <property type="match status" value="2"/>
</dbReference>
<dbReference type="Pfam" id="PF00005">
    <property type="entry name" value="ABC_tran"/>
    <property type="match status" value="2"/>
</dbReference>
<dbReference type="FunFam" id="3.40.50.300:FF:000479">
    <property type="entry name" value="Multidrug resistance protein 1A"/>
    <property type="match status" value="1"/>
</dbReference>
<keyword evidence="10 14" id="KW-1133">Transmembrane helix</keyword>
<evidence type="ECO:0000256" key="6">
    <source>
        <dbReference type="ARBA" id="ARBA00022737"/>
    </source>
</evidence>
<feature type="transmembrane region" description="Helical" evidence="14">
    <location>
        <begin position="112"/>
        <end position="131"/>
    </location>
</feature>
<keyword evidence="4" id="KW-0813">Transport</keyword>
<feature type="transmembrane region" description="Helical" evidence="14">
    <location>
        <begin position="291"/>
        <end position="311"/>
    </location>
</feature>